<evidence type="ECO:0000313" key="1">
    <source>
        <dbReference type="EMBL" id="KAI4529830.1"/>
    </source>
</evidence>
<gene>
    <name evidence="1" type="ORF">MG293_019686</name>
</gene>
<accession>A0AAD4TP75</accession>
<keyword evidence="2" id="KW-1185">Reference proteome</keyword>
<protein>
    <submittedName>
        <fullName evidence="1">Uncharacterized protein</fullName>
    </submittedName>
</protein>
<dbReference type="AlphaFoldDB" id="A0AAD4TP75"/>
<reference evidence="1" key="1">
    <citation type="submission" date="2022-03" db="EMBL/GenBank/DDBJ databases">
        <title>Genomic analyses of argali, domestic sheep and their hybrids provide insights into chromosomal evolution, heterosis and genetic basis of agronomic traits.</title>
        <authorList>
            <person name="Li M."/>
        </authorList>
    </citation>
    <scope>NUCLEOTIDE SEQUENCE</scope>
    <source>
        <strain evidence="1">CAU-MHL-2022a</strain>
        <tissue evidence="1">Skin</tissue>
    </source>
</reference>
<feature type="non-terminal residue" evidence="1">
    <location>
        <position position="1"/>
    </location>
</feature>
<name>A0AAD4TP75_OVIAM</name>
<comment type="caution">
    <text evidence="1">The sequence shown here is derived from an EMBL/GenBank/DDBJ whole genome shotgun (WGS) entry which is preliminary data.</text>
</comment>
<dbReference type="Proteomes" id="UP001214576">
    <property type="component" value="Unassembled WGS sequence"/>
</dbReference>
<proteinExistence type="predicted"/>
<evidence type="ECO:0000313" key="2">
    <source>
        <dbReference type="Proteomes" id="UP001214576"/>
    </source>
</evidence>
<organism evidence="1 2">
    <name type="scientific">Ovis ammon polii</name>
    <dbReference type="NCBI Taxonomy" id="230172"/>
    <lineage>
        <taxon>Eukaryota</taxon>
        <taxon>Metazoa</taxon>
        <taxon>Chordata</taxon>
        <taxon>Craniata</taxon>
        <taxon>Vertebrata</taxon>
        <taxon>Euteleostomi</taxon>
        <taxon>Mammalia</taxon>
        <taxon>Eutheria</taxon>
        <taxon>Laurasiatheria</taxon>
        <taxon>Artiodactyla</taxon>
        <taxon>Ruminantia</taxon>
        <taxon>Pecora</taxon>
        <taxon>Bovidae</taxon>
        <taxon>Caprinae</taxon>
        <taxon>Ovis</taxon>
    </lineage>
</organism>
<dbReference type="EMBL" id="JAKZEL010000026">
    <property type="protein sequence ID" value="KAI4529830.1"/>
    <property type="molecule type" value="Genomic_DNA"/>
</dbReference>
<sequence>PQLNLCALFLNEWEYPVKIHVFLRCGTCQTLSLNLTTALHAEPQSQLRRPASLSIRGAKRYGGRPDLDICNVAALAKGKGSGHVLQEGQCQIKDANKYPRIFFKDENTDPERISPSAFLCWEKPGKAETEGNGDQKAYTGWFLREILGMMCVQNEKEETAANMYAFVEVMYPKCWYSLAKTRQQSGLEKILMQHGILSQCRGNTQIASPG</sequence>